<protein>
    <recommendedName>
        <fullName evidence="3">MarR family transcriptional regulator</fullName>
    </recommendedName>
</protein>
<reference evidence="1 2" key="1">
    <citation type="submission" date="2022-06" db="EMBL/GenBank/DDBJ databases">
        <title>Roseomonas CN29.</title>
        <authorList>
            <person name="Cheng Y."/>
            <person name="He X."/>
        </authorList>
    </citation>
    <scope>NUCLEOTIDE SEQUENCE [LARGE SCALE GENOMIC DNA]</scope>
    <source>
        <strain evidence="1 2">CN29</strain>
    </source>
</reference>
<keyword evidence="2" id="KW-1185">Reference proteome</keyword>
<gene>
    <name evidence="1" type="ORF">NRP21_05340</name>
</gene>
<dbReference type="Proteomes" id="UP001524642">
    <property type="component" value="Unassembled WGS sequence"/>
</dbReference>
<accession>A0ABT1X102</accession>
<evidence type="ECO:0008006" key="3">
    <source>
        <dbReference type="Google" id="ProtNLM"/>
    </source>
</evidence>
<evidence type="ECO:0000313" key="2">
    <source>
        <dbReference type="Proteomes" id="UP001524642"/>
    </source>
</evidence>
<name>A0ABT1X102_9PROT</name>
<proteinExistence type="predicted"/>
<sequence length="61" mass="6972">MSEEREPSAWSAAEAALATLTQIVEDHAHRAELLRRWDLLDRDERRRLLTLTRAMAGGEQA</sequence>
<evidence type="ECO:0000313" key="1">
    <source>
        <dbReference type="EMBL" id="MCR0981466.1"/>
    </source>
</evidence>
<organism evidence="1 2">
    <name type="scientific">Roseomonas populi</name>
    <dbReference type="NCBI Taxonomy" id="3121582"/>
    <lineage>
        <taxon>Bacteria</taxon>
        <taxon>Pseudomonadati</taxon>
        <taxon>Pseudomonadota</taxon>
        <taxon>Alphaproteobacteria</taxon>
        <taxon>Acetobacterales</taxon>
        <taxon>Roseomonadaceae</taxon>
        <taxon>Roseomonas</taxon>
    </lineage>
</organism>
<dbReference type="RefSeq" id="WP_257715142.1">
    <property type="nucleotide sequence ID" value="NZ_JANJOU010000003.1"/>
</dbReference>
<dbReference type="EMBL" id="JANJOU010000003">
    <property type="protein sequence ID" value="MCR0981466.1"/>
    <property type="molecule type" value="Genomic_DNA"/>
</dbReference>
<comment type="caution">
    <text evidence="1">The sequence shown here is derived from an EMBL/GenBank/DDBJ whole genome shotgun (WGS) entry which is preliminary data.</text>
</comment>